<keyword evidence="1" id="KW-1015">Disulfide bond</keyword>
<evidence type="ECO:0000259" key="3">
    <source>
        <dbReference type="PROSITE" id="PS51379"/>
    </source>
</evidence>
<protein>
    <recommendedName>
        <fullName evidence="3">4Fe-4S ferredoxin-type domain-containing protein</fullName>
    </recommendedName>
</protein>
<dbReference type="EMBL" id="CP111015">
    <property type="protein sequence ID" value="WAR01541.1"/>
    <property type="molecule type" value="Genomic_DNA"/>
</dbReference>
<dbReference type="InterPro" id="IPR017896">
    <property type="entry name" value="4Fe4S_Fe-S-bd"/>
</dbReference>
<dbReference type="Proteomes" id="UP001164746">
    <property type="component" value="Chromosome 4"/>
</dbReference>
<gene>
    <name evidence="4" type="ORF">MAR_008099</name>
</gene>
<evidence type="ECO:0000313" key="5">
    <source>
        <dbReference type="Proteomes" id="UP001164746"/>
    </source>
</evidence>
<dbReference type="Gene3D" id="2.10.70.10">
    <property type="entry name" value="Complement Module, domain 1"/>
    <property type="match status" value="1"/>
</dbReference>
<dbReference type="InterPro" id="IPR035976">
    <property type="entry name" value="Sushi/SCR/CCP_sf"/>
</dbReference>
<evidence type="ECO:0000256" key="2">
    <source>
        <dbReference type="SAM" id="Phobius"/>
    </source>
</evidence>
<proteinExistence type="predicted"/>
<name>A0ABY7E308_MYAAR</name>
<dbReference type="PROSITE" id="PS51379">
    <property type="entry name" value="4FE4S_FER_2"/>
    <property type="match status" value="1"/>
</dbReference>
<keyword evidence="2" id="KW-1133">Transmembrane helix</keyword>
<keyword evidence="2" id="KW-0472">Membrane</keyword>
<keyword evidence="2" id="KW-0812">Transmembrane</keyword>
<accession>A0ABY7E308</accession>
<sequence length="216" mass="23428">MLPKRGVINLGMFTSRFTVIMLLVLYMLISRYVEATAGSCDLCPTGVCDSRGTCLKICEDDMKFNDGECVGPCDVTCSGATCPGPNCVTCQGNMCITCRPGFYGARCDQVCTTTCKINGECHKTEGVCLLSNEISCGDRHRLDGNAKITCKPDATWSDLPSCSDGETWHIITASIVIAFVMLMVLGIIVIGRLSRLSEKRRKKAEAIAIEETIELT</sequence>
<reference evidence="4" key="1">
    <citation type="submission" date="2022-11" db="EMBL/GenBank/DDBJ databases">
        <title>Centuries of genome instability and evolution in soft-shell clam transmissible cancer (bioRxiv).</title>
        <authorList>
            <person name="Hart S.F.M."/>
            <person name="Yonemitsu M.A."/>
            <person name="Giersch R.M."/>
            <person name="Beal B.F."/>
            <person name="Arriagada G."/>
            <person name="Davis B.W."/>
            <person name="Ostrander E.A."/>
            <person name="Goff S.P."/>
            <person name="Metzger M.J."/>
        </authorList>
    </citation>
    <scope>NUCLEOTIDE SEQUENCE</scope>
    <source>
        <strain evidence="4">MELC-2E11</strain>
        <tissue evidence="4">Siphon/mantle</tissue>
    </source>
</reference>
<evidence type="ECO:0000256" key="1">
    <source>
        <dbReference type="ARBA" id="ARBA00023157"/>
    </source>
</evidence>
<feature type="domain" description="4Fe-4S ferredoxin-type" evidence="3">
    <location>
        <begin position="60"/>
        <end position="93"/>
    </location>
</feature>
<keyword evidence="5" id="KW-1185">Reference proteome</keyword>
<feature type="transmembrane region" description="Helical" evidence="2">
    <location>
        <begin position="168"/>
        <end position="193"/>
    </location>
</feature>
<dbReference type="SUPFAM" id="SSF57535">
    <property type="entry name" value="Complement control module/SCR domain"/>
    <property type="match status" value="1"/>
</dbReference>
<evidence type="ECO:0000313" key="4">
    <source>
        <dbReference type="EMBL" id="WAR01541.1"/>
    </source>
</evidence>
<organism evidence="4 5">
    <name type="scientific">Mya arenaria</name>
    <name type="common">Soft-shell clam</name>
    <dbReference type="NCBI Taxonomy" id="6604"/>
    <lineage>
        <taxon>Eukaryota</taxon>
        <taxon>Metazoa</taxon>
        <taxon>Spiralia</taxon>
        <taxon>Lophotrochozoa</taxon>
        <taxon>Mollusca</taxon>
        <taxon>Bivalvia</taxon>
        <taxon>Autobranchia</taxon>
        <taxon>Heteroconchia</taxon>
        <taxon>Euheterodonta</taxon>
        <taxon>Imparidentia</taxon>
        <taxon>Neoheterodontei</taxon>
        <taxon>Myida</taxon>
        <taxon>Myoidea</taxon>
        <taxon>Myidae</taxon>
        <taxon>Mya</taxon>
    </lineage>
</organism>
<feature type="transmembrane region" description="Helical" evidence="2">
    <location>
        <begin position="7"/>
        <end position="29"/>
    </location>
</feature>